<organism evidence="7 8">
    <name type="scientific">Stanieria cyanosphaera (strain ATCC 29371 / PCC 7437)</name>
    <dbReference type="NCBI Taxonomy" id="111780"/>
    <lineage>
        <taxon>Bacteria</taxon>
        <taxon>Bacillati</taxon>
        <taxon>Cyanobacteriota</taxon>
        <taxon>Cyanophyceae</taxon>
        <taxon>Pleurocapsales</taxon>
        <taxon>Dermocarpellaceae</taxon>
        <taxon>Stanieria</taxon>
    </lineage>
</organism>
<feature type="transmembrane region" description="Helical" evidence="5">
    <location>
        <begin position="388"/>
        <end position="409"/>
    </location>
</feature>
<feature type="transmembrane region" description="Helical" evidence="5">
    <location>
        <begin position="190"/>
        <end position="205"/>
    </location>
</feature>
<reference evidence="8" key="1">
    <citation type="journal article" date="2013" name="Proc. Natl. Acad. Sci. U.S.A.">
        <title>Improving the coverage of the cyanobacterial phylum using diversity-driven genome sequencing.</title>
        <authorList>
            <person name="Shih P.M."/>
            <person name="Wu D."/>
            <person name="Latifi A."/>
            <person name="Axen S.D."/>
            <person name="Fewer D.P."/>
            <person name="Talla E."/>
            <person name="Calteau A."/>
            <person name="Cai F."/>
            <person name="Tandeau de Marsac N."/>
            <person name="Rippka R."/>
            <person name="Herdman M."/>
            <person name="Sivonen K."/>
            <person name="Coursin T."/>
            <person name="Laurent T."/>
            <person name="Goodwin L."/>
            <person name="Nolan M."/>
            <person name="Davenport K.W."/>
            <person name="Han C.S."/>
            <person name="Rubin E.M."/>
            <person name="Eisen J.A."/>
            <person name="Woyke T."/>
            <person name="Gugger M."/>
            <person name="Kerfeld C.A."/>
        </authorList>
    </citation>
    <scope>NUCLEOTIDE SEQUENCE [LARGE SCALE GENOMIC DNA]</scope>
    <source>
        <strain evidence="8">ATCC 29371 / PCC 7437</strain>
    </source>
</reference>
<dbReference type="InterPro" id="IPR007016">
    <property type="entry name" value="O-antigen_ligase-rel_domated"/>
</dbReference>
<dbReference type="eggNOG" id="COG3307">
    <property type="taxonomic scope" value="Bacteria"/>
</dbReference>
<feature type="transmembrane region" description="Helical" evidence="5">
    <location>
        <begin position="332"/>
        <end position="353"/>
    </location>
</feature>
<dbReference type="PANTHER" id="PTHR37422">
    <property type="entry name" value="TEICHURONIC ACID BIOSYNTHESIS PROTEIN TUAE"/>
    <property type="match status" value="1"/>
</dbReference>
<dbReference type="Pfam" id="PF04932">
    <property type="entry name" value="Wzy_C"/>
    <property type="match status" value="1"/>
</dbReference>
<dbReference type="GO" id="GO:0016020">
    <property type="term" value="C:membrane"/>
    <property type="evidence" value="ECO:0007669"/>
    <property type="project" value="UniProtKB-SubCell"/>
</dbReference>
<gene>
    <name evidence="7" type="ordered locus">Sta7437_1460</name>
</gene>
<accession>K9XTN6</accession>
<evidence type="ECO:0000256" key="2">
    <source>
        <dbReference type="ARBA" id="ARBA00022692"/>
    </source>
</evidence>
<evidence type="ECO:0000256" key="5">
    <source>
        <dbReference type="SAM" id="Phobius"/>
    </source>
</evidence>
<proteinExistence type="predicted"/>
<keyword evidence="4 5" id="KW-0472">Membrane</keyword>
<dbReference type="OrthoDB" id="4391260at2"/>
<feature type="transmembrane region" description="Helical" evidence="5">
    <location>
        <begin position="211"/>
        <end position="228"/>
    </location>
</feature>
<dbReference type="InterPro" id="IPR051533">
    <property type="entry name" value="WaaL-like"/>
</dbReference>
<keyword evidence="2 5" id="KW-0812">Transmembrane</keyword>
<evidence type="ECO:0000256" key="4">
    <source>
        <dbReference type="ARBA" id="ARBA00023136"/>
    </source>
</evidence>
<feature type="domain" description="O-antigen ligase-related" evidence="6">
    <location>
        <begin position="196"/>
        <end position="343"/>
    </location>
</feature>
<feature type="transmembrane region" description="Helical" evidence="5">
    <location>
        <begin position="36"/>
        <end position="59"/>
    </location>
</feature>
<dbReference type="AlphaFoldDB" id="K9XTN6"/>
<dbReference type="STRING" id="111780.Sta7437_1460"/>
<keyword evidence="8" id="KW-1185">Reference proteome</keyword>
<keyword evidence="3 5" id="KW-1133">Transmembrane helix</keyword>
<protein>
    <submittedName>
        <fullName evidence="7">O-antigen polymerase</fullName>
    </submittedName>
</protein>
<dbReference type="EMBL" id="CP003653">
    <property type="protein sequence ID" value="AFZ35027.1"/>
    <property type="molecule type" value="Genomic_DNA"/>
</dbReference>
<evidence type="ECO:0000313" key="7">
    <source>
        <dbReference type="EMBL" id="AFZ35027.1"/>
    </source>
</evidence>
<feature type="transmembrane region" description="Helical" evidence="5">
    <location>
        <begin position="12"/>
        <end position="30"/>
    </location>
</feature>
<feature type="transmembrane region" description="Helical" evidence="5">
    <location>
        <begin position="240"/>
        <end position="262"/>
    </location>
</feature>
<comment type="subcellular location">
    <subcellularLocation>
        <location evidence="1">Membrane</location>
        <topology evidence="1">Multi-pass membrane protein</topology>
    </subcellularLocation>
</comment>
<evidence type="ECO:0000256" key="1">
    <source>
        <dbReference type="ARBA" id="ARBA00004141"/>
    </source>
</evidence>
<dbReference type="KEGG" id="scs:Sta7437_1460"/>
<dbReference type="PANTHER" id="PTHR37422:SF17">
    <property type="entry name" value="O-ANTIGEN LIGASE"/>
    <property type="match status" value="1"/>
</dbReference>
<name>K9XTN6_STAC7</name>
<sequence length="434" mass="49719">MNPQYIKLHQFIHTKIEPVIAVLLILYYFGLNLPPIIGTAAKYLCYLLVAGLVIINFLTKGQKFAYVATRDLFPWLLLGLSFASILWSAAPEYTSDEVEPLLRASLLGAYLATRYTIKDHMWLLLSALGIAAFFSIMFAVIMPNYAIDFVSNNEVSWQGIFNHKQYLGRQMAIGVITCLHLFLDKSKHRFLLLGLLFSFLILVILSSSKSALILLFFSLLLFPIFTLLKQGYRLKVAISIFAFLIITSIAILITINLETIVVDILGKDLTFNGRTTIWSLALEKGWERPWLGYGYSGFWTSDAASYILNNTWAVVAKSEGERFHAHNGLIDVFLQLGLVGLTLCLLSFLRLSWRAINLIQATHQREFLWILQFLFISFLANFSEIRTFIDGGAMWVLYISFSFLLGIWWKRIKSPHRNYKKQSYVENKKLMQKM</sequence>
<evidence type="ECO:0000256" key="3">
    <source>
        <dbReference type="ARBA" id="ARBA00022989"/>
    </source>
</evidence>
<evidence type="ECO:0000259" key="6">
    <source>
        <dbReference type="Pfam" id="PF04932"/>
    </source>
</evidence>
<dbReference type="RefSeq" id="WP_015192699.1">
    <property type="nucleotide sequence ID" value="NC_019748.1"/>
</dbReference>
<dbReference type="Proteomes" id="UP000010473">
    <property type="component" value="Chromosome"/>
</dbReference>
<dbReference type="HOGENOM" id="CLU_039809_2_0_3"/>
<feature type="transmembrane region" description="Helical" evidence="5">
    <location>
        <begin position="124"/>
        <end position="146"/>
    </location>
</feature>
<feature type="transmembrane region" description="Helical" evidence="5">
    <location>
        <begin position="166"/>
        <end position="183"/>
    </location>
</feature>
<feature type="transmembrane region" description="Helical" evidence="5">
    <location>
        <begin position="365"/>
        <end position="382"/>
    </location>
</feature>
<evidence type="ECO:0000313" key="8">
    <source>
        <dbReference type="Proteomes" id="UP000010473"/>
    </source>
</evidence>